<protein>
    <submittedName>
        <fullName evidence="1">Uncharacterized protein</fullName>
    </submittedName>
</protein>
<evidence type="ECO:0000313" key="1">
    <source>
        <dbReference type="EMBL" id="KAK0057435.1"/>
    </source>
</evidence>
<dbReference type="AlphaFoldDB" id="A0AAD8BPG6"/>
<dbReference type="Proteomes" id="UP001233172">
    <property type="component" value="Unassembled WGS sequence"/>
</dbReference>
<comment type="caution">
    <text evidence="1">The sequence shown here is derived from an EMBL/GenBank/DDBJ whole genome shotgun (WGS) entry which is preliminary data.</text>
</comment>
<gene>
    <name evidence="1" type="ORF">Bpfe_013242</name>
</gene>
<accession>A0AAD8BPG6</accession>
<reference evidence="1" key="2">
    <citation type="submission" date="2023-04" db="EMBL/GenBank/DDBJ databases">
        <authorList>
            <person name="Bu L."/>
            <person name="Lu L."/>
            <person name="Laidemitt M.R."/>
            <person name="Zhang S.M."/>
            <person name="Mutuku M."/>
            <person name="Mkoji G."/>
            <person name="Steinauer M."/>
            <person name="Loker E.S."/>
        </authorList>
    </citation>
    <scope>NUCLEOTIDE SEQUENCE</scope>
    <source>
        <strain evidence="1">KasaAsao</strain>
        <tissue evidence="1">Whole Snail</tissue>
    </source>
</reference>
<organism evidence="1 2">
    <name type="scientific">Biomphalaria pfeifferi</name>
    <name type="common">Bloodfluke planorb</name>
    <name type="synonym">Freshwater snail</name>
    <dbReference type="NCBI Taxonomy" id="112525"/>
    <lineage>
        <taxon>Eukaryota</taxon>
        <taxon>Metazoa</taxon>
        <taxon>Spiralia</taxon>
        <taxon>Lophotrochozoa</taxon>
        <taxon>Mollusca</taxon>
        <taxon>Gastropoda</taxon>
        <taxon>Heterobranchia</taxon>
        <taxon>Euthyneura</taxon>
        <taxon>Panpulmonata</taxon>
        <taxon>Hygrophila</taxon>
        <taxon>Lymnaeoidea</taxon>
        <taxon>Planorbidae</taxon>
        <taxon>Biomphalaria</taxon>
    </lineage>
</organism>
<sequence>MLEYTQHSRAIWRQRYPRFFLKYVDEFLPLPILGVPSEANRLASVVGNIVNPPLSTGSRRVYDHVEVDRTKSSWAGPYREICGHHQLSLPH</sequence>
<proteinExistence type="predicted"/>
<name>A0AAD8BPG6_BIOPF</name>
<evidence type="ECO:0000313" key="2">
    <source>
        <dbReference type="Proteomes" id="UP001233172"/>
    </source>
</evidence>
<dbReference type="EMBL" id="JASAOG010000055">
    <property type="protein sequence ID" value="KAK0057435.1"/>
    <property type="molecule type" value="Genomic_DNA"/>
</dbReference>
<keyword evidence="2" id="KW-1185">Reference proteome</keyword>
<reference evidence="1" key="1">
    <citation type="journal article" date="2023" name="PLoS Negl. Trop. Dis.">
        <title>A genome sequence for Biomphalaria pfeifferi, the major vector snail for the human-infecting parasite Schistosoma mansoni.</title>
        <authorList>
            <person name="Bu L."/>
            <person name="Lu L."/>
            <person name="Laidemitt M.R."/>
            <person name="Zhang S.M."/>
            <person name="Mutuku M."/>
            <person name="Mkoji G."/>
            <person name="Steinauer M."/>
            <person name="Loker E.S."/>
        </authorList>
    </citation>
    <scope>NUCLEOTIDE SEQUENCE</scope>
    <source>
        <strain evidence="1">KasaAsao</strain>
    </source>
</reference>